<feature type="region of interest" description="Disordered" evidence="1">
    <location>
        <begin position="115"/>
        <end position="134"/>
    </location>
</feature>
<dbReference type="PANTHER" id="PTHR22731:SF3">
    <property type="entry name" value="RIBONUCLEASES P_MRP PROTEIN SUBUNIT POP1"/>
    <property type="match status" value="1"/>
</dbReference>
<dbReference type="Proteomes" id="UP000308768">
    <property type="component" value="Unassembled WGS sequence"/>
</dbReference>
<dbReference type="InterPro" id="IPR009723">
    <property type="entry name" value="Pop1_N"/>
</dbReference>
<dbReference type="Pfam" id="PF06978">
    <property type="entry name" value="POP1_N"/>
    <property type="match status" value="1"/>
</dbReference>
<sequence length="810" mass="89105">MAPKPAPKSPAPNRNRKRKQPSSTNNAAQQPRKRTKTHNDARKISTQLTSNAFKNGELDVDKFVKSRDYEIRALEEGIGRAKKGLTQRAFQQVPRELRRRTASHNVKRVPTRLRGRASKEMREDNTPTVTARRRKPTAHMRLRLETAKRLRTLGSKRKAEKKAAAEFEAILVTSGNADAAQAVDSKASSTTKHATVGTRTPRVKQATLKSPPLPPAKFRKRQVHKSWLPTHLYHAKRAHMTPPKEPLWRFAVPLTPTMKSYRPTHRASGTSGAVAWDMSYVSTLGLEGSEEGIRKLLDDLGAGVNANGKATDLWEERGQKWRCGTRTWEGWLFEKGGWPTKAIAPATVVWCAKQRSPEQVGIENSATQKVSKKHKEKRKVLIRVHSSAFFQVWEEVVRLSKTQKTPITVEDLRFEIGSIEITGPGSTEALLGTLRPSAGPAYPQQGDDSPEAIWKSLTGVSNPASLPPNAIIAFTISDPRLRHPPRTVTIPPGPASQQKLLETLSNWPVDNTQSPAALFKRTARLTSSRSLPSQKAITRRRSLAAPGAYPSPLAEDPKIPVLLLTSRSPSSHHDPHFGKKAALGGRNQASRTEPPAEAPVSPAVHPFKLCHLPAPSASVLLSSDPLTSVPDITHALTTVCITLLARGVPTTCARIYRLPSNNDELRQKWLDLDPARPHNKNKKSARKATLPPKPPKDAPLHVQQQLLAASLLEPARAGEKAYPVAPDEVDFIGFVTTGNFNLGEGRGTGIGSILLSEVLEGREGLGEKEGFQGSEHERGVQMAKQEMRERFCIVREAGQGLGRLGKWVLT</sequence>
<feature type="domain" description="POP1 C-terminal" evidence="3">
    <location>
        <begin position="635"/>
        <end position="804"/>
    </location>
</feature>
<dbReference type="GO" id="GO:0000172">
    <property type="term" value="C:ribonuclease MRP complex"/>
    <property type="evidence" value="ECO:0007669"/>
    <property type="project" value="InterPro"/>
</dbReference>
<dbReference type="InterPro" id="IPR039182">
    <property type="entry name" value="Pop1"/>
</dbReference>
<keyword evidence="5" id="KW-1185">Reference proteome</keyword>
<feature type="compositionally biased region" description="Polar residues" evidence="1">
    <location>
        <begin position="524"/>
        <end position="536"/>
    </location>
</feature>
<dbReference type="InterPro" id="IPR055079">
    <property type="entry name" value="POP1_C"/>
</dbReference>
<gene>
    <name evidence="4" type="ORF">B0A49_11978</name>
</gene>
<feature type="domain" description="Pop1 N-terminal" evidence="2">
    <location>
        <begin position="63"/>
        <end position="288"/>
    </location>
</feature>
<protein>
    <submittedName>
        <fullName evidence="4">Uncharacterized protein</fullName>
    </submittedName>
</protein>
<dbReference type="GO" id="GO:0005655">
    <property type="term" value="C:nucleolar ribonuclease P complex"/>
    <property type="evidence" value="ECO:0007669"/>
    <property type="project" value="InterPro"/>
</dbReference>
<name>A0A4U0VZ56_9PEZI</name>
<comment type="caution">
    <text evidence="4">The sequence shown here is derived from an EMBL/GenBank/DDBJ whole genome shotgun (WGS) entry which is preliminary data.</text>
</comment>
<organism evidence="4 5">
    <name type="scientific">Cryomyces minteri</name>
    <dbReference type="NCBI Taxonomy" id="331657"/>
    <lineage>
        <taxon>Eukaryota</taxon>
        <taxon>Fungi</taxon>
        <taxon>Dikarya</taxon>
        <taxon>Ascomycota</taxon>
        <taxon>Pezizomycotina</taxon>
        <taxon>Dothideomycetes</taxon>
        <taxon>Dothideomycetes incertae sedis</taxon>
        <taxon>Cryomyces</taxon>
    </lineage>
</organism>
<dbReference type="PANTHER" id="PTHR22731">
    <property type="entry name" value="RIBONUCLEASES P/MRP PROTEIN SUBUNIT POP1"/>
    <property type="match status" value="1"/>
</dbReference>
<feature type="region of interest" description="Disordered" evidence="1">
    <location>
        <begin position="565"/>
        <end position="600"/>
    </location>
</feature>
<evidence type="ECO:0000313" key="5">
    <source>
        <dbReference type="Proteomes" id="UP000308768"/>
    </source>
</evidence>
<dbReference type="OrthoDB" id="442863at2759"/>
<accession>A0A4U0VZ56</accession>
<evidence type="ECO:0000256" key="1">
    <source>
        <dbReference type="SAM" id="MobiDB-lite"/>
    </source>
</evidence>
<feature type="region of interest" description="Disordered" evidence="1">
    <location>
        <begin position="1"/>
        <end position="48"/>
    </location>
</feature>
<dbReference type="Pfam" id="PF22770">
    <property type="entry name" value="POP1_C"/>
    <property type="match status" value="1"/>
</dbReference>
<feature type="region of interest" description="Disordered" evidence="1">
    <location>
        <begin position="183"/>
        <end position="221"/>
    </location>
</feature>
<evidence type="ECO:0000259" key="2">
    <source>
        <dbReference type="Pfam" id="PF06978"/>
    </source>
</evidence>
<feature type="compositionally biased region" description="Basic residues" evidence="1">
    <location>
        <begin position="677"/>
        <end position="686"/>
    </location>
</feature>
<evidence type="ECO:0000259" key="3">
    <source>
        <dbReference type="Pfam" id="PF22770"/>
    </source>
</evidence>
<feature type="region of interest" description="Disordered" evidence="1">
    <location>
        <begin position="521"/>
        <end position="551"/>
    </location>
</feature>
<dbReference type="GO" id="GO:0001682">
    <property type="term" value="P:tRNA 5'-leader removal"/>
    <property type="evidence" value="ECO:0007669"/>
    <property type="project" value="InterPro"/>
</dbReference>
<feature type="region of interest" description="Disordered" evidence="1">
    <location>
        <begin position="671"/>
        <end position="698"/>
    </location>
</feature>
<dbReference type="STRING" id="331657.A0A4U0VZ56"/>
<dbReference type="AlphaFoldDB" id="A0A4U0VZ56"/>
<dbReference type="EMBL" id="NAJN01002271">
    <property type="protein sequence ID" value="TKA55071.1"/>
    <property type="molecule type" value="Genomic_DNA"/>
</dbReference>
<reference evidence="4 5" key="1">
    <citation type="submission" date="2017-03" db="EMBL/GenBank/DDBJ databases">
        <title>Genomes of endolithic fungi from Antarctica.</title>
        <authorList>
            <person name="Coleine C."/>
            <person name="Masonjones S."/>
            <person name="Stajich J.E."/>
        </authorList>
    </citation>
    <scope>NUCLEOTIDE SEQUENCE [LARGE SCALE GENOMIC DNA]</scope>
    <source>
        <strain evidence="4 5">CCFEE 5187</strain>
    </source>
</reference>
<proteinExistence type="predicted"/>
<feature type="compositionally biased region" description="Pro residues" evidence="1">
    <location>
        <begin position="1"/>
        <end position="10"/>
    </location>
</feature>
<evidence type="ECO:0000313" key="4">
    <source>
        <dbReference type="EMBL" id="TKA55071.1"/>
    </source>
</evidence>